<dbReference type="Pfam" id="PF01555">
    <property type="entry name" value="N6_N4_Mtase"/>
    <property type="match status" value="1"/>
</dbReference>
<evidence type="ECO:0000259" key="7">
    <source>
        <dbReference type="Pfam" id="PF01555"/>
    </source>
</evidence>
<evidence type="ECO:0000256" key="1">
    <source>
        <dbReference type="ARBA" id="ARBA00006594"/>
    </source>
</evidence>
<keyword evidence="5" id="KW-0949">S-adenosyl-L-methionine</keyword>
<dbReference type="Proteomes" id="UP000479132">
    <property type="component" value="Unassembled WGS sequence"/>
</dbReference>
<feature type="domain" description="DNA methylase N-4/N-6" evidence="7">
    <location>
        <begin position="116"/>
        <end position="252"/>
    </location>
</feature>
<accession>A0A6M1THJ4</accession>
<dbReference type="GO" id="GO:0003677">
    <property type="term" value="F:DNA binding"/>
    <property type="evidence" value="ECO:0007669"/>
    <property type="project" value="InterPro"/>
</dbReference>
<keyword evidence="3 8" id="KW-0489">Methyltransferase</keyword>
<dbReference type="AlphaFoldDB" id="A0A6M1THJ4"/>
<dbReference type="EMBL" id="JAALLS010000040">
    <property type="protein sequence ID" value="NGP90204.1"/>
    <property type="molecule type" value="Genomic_DNA"/>
</dbReference>
<name>A0A6M1THJ4_9BACT</name>
<dbReference type="InterPro" id="IPR002295">
    <property type="entry name" value="N4/N6-MTase_EcoPI_Mod-like"/>
</dbReference>
<sequence length="267" mass="31084">MPEQPEKLDLTSMDVTEDKKRKLKQLFPEVFREDKIDFDHLKRVLGEWVPEKGRERFGLQWPGKAECMKIIQQPSIATLKPNREESVNFDNTENLFIEGDNLEVLKLLQKSYFGKVKMIYIDPPYNTGNEFIYPDDYGENLNTYLEYTGQKDGEGNWQTSNKETEGRFHSKWLNMMYPRLFLAKNLLQKDGVIFISIDDHEVNNLVKICEEIFGEENHLATIANINNPKGRSDDKHFATAHEYILAFAKNVTKVDLKGFEPGEKITK</sequence>
<reference evidence="8 9" key="1">
    <citation type="submission" date="2020-02" db="EMBL/GenBank/DDBJ databases">
        <title>Aliifodinibius halophilus 2W32, complete genome.</title>
        <authorList>
            <person name="Li Y."/>
            <person name="Wu S."/>
        </authorList>
    </citation>
    <scope>NUCLEOTIDE SEQUENCE [LARGE SCALE GENOMIC DNA]</scope>
    <source>
        <strain evidence="8 9">2W32</strain>
    </source>
</reference>
<dbReference type="GO" id="GO:0008170">
    <property type="term" value="F:N-methyltransferase activity"/>
    <property type="evidence" value="ECO:0007669"/>
    <property type="project" value="InterPro"/>
</dbReference>
<dbReference type="RefSeq" id="WP_165271428.1">
    <property type="nucleotide sequence ID" value="NZ_JAALLS010000040.1"/>
</dbReference>
<dbReference type="GO" id="GO:0032259">
    <property type="term" value="P:methylation"/>
    <property type="evidence" value="ECO:0007669"/>
    <property type="project" value="UniProtKB-KW"/>
</dbReference>
<dbReference type="Gene3D" id="3.40.50.150">
    <property type="entry name" value="Vaccinia Virus protein VP39"/>
    <property type="match status" value="1"/>
</dbReference>
<evidence type="ECO:0000313" key="9">
    <source>
        <dbReference type="Proteomes" id="UP000479132"/>
    </source>
</evidence>
<dbReference type="GO" id="GO:0009007">
    <property type="term" value="F:site-specific DNA-methyltransferase (adenine-specific) activity"/>
    <property type="evidence" value="ECO:0007669"/>
    <property type="project" value="UniProtKB-EC"/>
</dbReference>
<keyword evidence="9" id="KW-1185">Reference proteome</keyword>
<dbReference type="InterPro" id="IPR029063">
    <property type="entry name" value="SAM-dependent_MTases_sf"/>
</dbReference>
<organism evidence="8 9">
    <name type="scientific">Fodinibius halophilus</name>
    <dbReference type="NCBI Taxonomy" id="1736908"/>
    <lineage>
        <taxon>Bacteria</taxon>
        <taxon>Pseudomonadati</taxon>
        <taxon>Balneolota</taxon>
        <taxon>Balneolia</taxon>
        <taxon>Balneolales</taxon>
        <taxon>Balneolaceae</taxon>
        <taxon>Fodinibius</taxon>
    </lineage>
</organism>
<dbReference type="EC" id="2.1.1.72" evidence="2"/>
<evidence type="ECO:0000256" key="3">
    <source>
        <dbReference type="ARBA" id="ARBA00022603"/>
    </source>
</evidence>
<dbReference type="SUPFAM" id="SSF53335">
    <property type="entry name" value="S-adenosyl-L-methionine-dependent methyltransferases"/>
    <property type="match status" value="1"/>
</dbReference>
<evidence type="ECO:0000256" key="5">
    <source>
        <dbReference type="ARBA" id="ARBA00022691"/>
    </source>
</evidence>
<comment type="caution">
    <text evidence="8">The sequence shown here is derived from an EMBL/GenBank/DDBJ whole genome shotgun (WGS) entry which is preliminary data.</text>
</comment>
<keyword evidence="4 8" id="KW-0808">Transferase</keyword>
<proteinExistence type="inferred from homology"/>
<dbReference type="InterPro" id="IPR002052">
    <property type="entry name" value="DNA_methylase_N6_adenine_CS"/>
</dbReference>
<evidence type="ECO:0000313" key="8">
    <source>
        <dbReference type="EMBL" id="NGP90204.1"/>
    </source>
</evidence>
<dbReference type="InterPro" id="IPR002941">
    <property type="entry name" value="DNA_methylase_N4/N6"/>
</dbReference>
<dbReference type="PROSITE" id="PS00092">
    <property type="entry name" value="N6_MTASE"/>
    <property type="match status" value="1"/>
</dbReference>
<comment type="catalytic activity">
    <reaction evidence="6">
        <text>a 2'-deoxyadenosine in DNA + S-adenosyl-L-methionine = an N(6)-methyl-2'-deoxyadenosine in DNA + S-adenosyl-L-homocysteine + H(+)</text>
        <dbReference type="Rhea" id="RHEA:15197"/>
        <dbReference type="Rhea" id="RHEA-COMP:12418"/>
        <dbReference type="Rhea" id="RHEA-COMP:12419"/>
        <dbReference type="ChEBI" id="CHEBI:15378"/>
        <dbReference type="ChEBI" id="CHEBI:57856"/>
        <dbReference type="ChEBI" id="CHEBI:59789"/>
        <dbReference type="ChEBI" id="CHEBI:90615"/>
        <dbReference type="ChEBI" id="CHEBI:90616"/>
        <dbReference type="EC" id="2.1.1.72"/>
    </reaction>
</comment>
<dbReference type="PRINTS" id="PR00506">
    <property type="entry name" value="D21N6MTFRASE"/>
</dbReference>
<gene>
    <name evidence="8" type="ORF">G3569_17730</name>
</gene>
<evidence type="ECO:0000256" key="2">
    <source>
        <dbReference type="ARBA" id="ARBA00011900"/>
    </source>
</evidence>
<evidence type="ECO:0000256" key="6">
    <source>
        <dbReference type="ARBA" id="ARBA00047942"/>
    </source>
</evidence>
<protein>
    <recommendedName>
        <fullName evidence="2">site-specific DNA-methyltransferase (adenine-specific)</fullName>
        <ecNumber evidence="2">2.1.1.72</ecNumber>
    </recommendedName>
</protein>
<comment type="similarity">
    <text evidence="1">Belongs to the N(4)/N(6)-methyltransferase family.</text>
</comment>
<evidence type="ECO:0000256" key="4">
    <source>
        <dbReference type="ARBA" id="ARBA00022679"/>
    </source>
</evidence>